<accession>A0A8S2Q8I5</accession>
<comment type="caution">
    <text evidence="10">Lacks conserved residue(s) required for the propagation of feature annotation.</text>
</comment>
<reference evidence="13" key="1">
    <citation type="submission" date="2021-02" db="EMBL/GenBank/DDBJ databases">
        <authorList>
            <person name="Nowell W R."/>
        </authorList>
    </citation>
    <scope>NUCLEOTIDE SEQUENCE</scope>
</reference>
<gene>
    <name evidence="12" type="ORF">OVA965_LOCUS28031</name>
    <name evidence="13" type="ORF">TMI583_LOCUS28777</name>
</gene>
<evidence type="ECO:0000256" key="7">
    <source>
        <dbReference type="ARBA" id="ARBA00022927"/>
    </source>
</evidence>
<evidence type="ECO:0000256" key="6">
    <source>
        <dbReference type="ARBA" id="ARBA00022824"/>
    </source>
</evidence>
<evidence type="ECO:0000256" key="4">
    <source>
        <dbReference type="ARBA" id="ARBA00022692"/>
    </source>
</evidence>
<proteinExistence type="inferred from homology"/>
<evidence type="ECO:0000256" key="2">
    <source>
        <dbReference type="ARBA" id="ARBA00006931"/>
    </source>
</evidence>
<dbReference type="EC" id="3.1.-.-" evidence="10"/>
<dbReference type="InterPro" id="IPR039529">
    <property type="entry name" value="PGAP1/BST1"/>
</dbReference>
<dbReference type="GO" id="GO:0050185">
    <property type="term" value="F:phosphatidylinositol deacylase activity"/>
    <property type="evidence" value="ECO:0007669"/>
    <property type="project" value="TreeGrafter"/>
</dbReference>
<comment type="subcellular location">
    <subcellularLocation>
        <location evidence="1">Endoplasmic reticulum membrane</location>
        <topology evidence="1">Multi-pass membrane protein</topology>
    </subcellularLocation>
</comment>
<comment type="similarity">
    <text evidence="2 10">Belongs to the GPI inositol-deacylase family.</text>
</comment>
<dbReference type="EMBL" id="CAJOBA010040432">
    <property type="protein sequence ID" value="CAF4094487.1"/>
    <property type="molecule type" value="Genomic_DNA"/>
</dbReference>
<dbReference type="InterPro" id="IPR012908">
    <property type="entry name" value="PGAP1-ab_dom-like"/>
</dbReference>
<comment type="function">
    <text evidence="10">Involved in inositol deacylation of GPI-anchored proteins which plays important roles in the quality control and ER-associated degradation of GPI-anchored proteins.</text>
</comment>
<organism evidence="13 14">
    <name type="scientific">Didymodactylos carnosus</name>
    <dbReference type="NCBI Taxonomy" id="1234261"/>
    <lineage>
        <taxon>Eukaryota</taxon>
        <taxon>Metazoa</taxon>
        <taxon>Spiralia</taxon>
        <taxon>Gnathifera</taxon>
        <taxon>Rotifera</taxon>
        <taxon>Eurotatoria</taxon>
        <taxon>Bdelloidea</taxon>
        <taxon>Philodinida</taxon>
        <taxon>Philodinidae</taxon>
        <taxon>Didymodactylos</taxon>
    </lineage>
</organism>
<evidence type="ECO:0000259" key="11">
    <source>
        <dbReference type="Pfam" id="PF07819"/>
    </source>
</evidence>
<evidence type="ECO:0000313" key="12">
    <source>
        <dbReference type="EMBL" id="CAF1289706.1"/>
    </source>
</evidence>
<evidence type="ECO:0000256" key="8">
    <source>
        <dbReference type="ARBA" id="ARBA00022989"/>
    </source>
</evidence>
<keyword evidence="6 10" id="KW-0256">Endoplasmic reticulum</keyword>
<evidence type="ECO:0000313" key="14">
    <source>
        <dbReference type="Proteomes" id="UP000682733"/>
    </source>
</evidence>
<dbReference type="Pfam" id="PF07819">
    <property type="entry name" value="PGAP1"/>
    <property type="match status" value="1"/>
</dbReference>
<protein>
    <recommendedName>
        <fullName evidence="10">GPI inositol-deacylase</fullName>
        <ecNumber evidence="10">3.1.-.-</ecNumber>
    </recommendedName>
</protein>
<dbReference type="InterPro" id="IPR029058">
    <property type="entry name" value="AB_hydrolase_fold"/>
</dbReference>
<evidence type="ECO:0000256" key="1">
    <source>
        <dbReference type="ARBA" id="ARBA00004477"/>
    </source>
</evidence>
<keyword evidence="7 10" id="KW-0653">Protein transport</keyword>
<dbReference type="Proteomes" id="UP000682733">
    <property type="component" value="Unassembled WGS sequence"/>
</dbReference>
<dbReference type="Gene3D" id="3.40.50.1820">
    <property type="entry name" value="alpha/beta hydrolase"/>
    <property type="match status" value="1"/>
</dbReference>
<feature type="non-terminal residue" evidence="13">
    <location>
        <position position="571"/>
    </location>
</feature>
<sequence length="571" mass="66481">MSLRILNLIQCLIYFVIMICFLIGLYGYFYRVDGNYCEMTYMYEYPDYRSISIPNAIQLKYPRYQLYFYCEGIGCDIHRKQIFNGMPILFIVGNADSYRQVRSLASIAYRMGQHYNKQLDYFSIDFNEELSALFGGVLKQQTEFVIHAIQIILKLYQHQKSTVKPTHVILVGNSVGGILARAIFVESGNLFDQNTVKIIITQATPHQAPVINYDSYLVDFYQNINDYWKKEWNNTLKHIVLLSLAGGDRDHLVRSDLCSLHGLTDEIRSIDILTTAIPQVWTSTDHRCIVWCRQLVLTTTRALFELINSGTNNFNKTTIEIMNIFKHYFLPKLMDMNADLIKSIKQISLNNPVILTKSMSEIKHFKGDYLIPLIKSNFDKIFIFSNMSRSYWIYLTNKPITTDNDKWSIKDITGWLLPIPPSYSSTTFHFNSTGYVKLFIPNLMYLWQVYTVQLESLNCVGTNQPSLIHFHVPWSNEDIYNLVTLKDPSTTYLSSSSFSPLLSIPLIRKMHLKLQRPRLNFSNNNDYPSLELFLNVQCTYTLTINYSYLDILAQLIRYYIFLLPSFLFSVL</sequence>
<dbReference type="GO" id="GO:0006888">
    <property type="term" value="P:endoplasmic reticulum to Golgi vesicle-mediated transport"/>
    <property type="evidence" value="ECO:0007669"/>
    <property type="project" value="TreeGrafter"/>
</dbReference>
<dbReference type="Proteomes" id="UP000677228">
    <property type="component" value="Unassembled WGS sequence"/>
</dbReference>
<keyword evidence="3 10" id="KW-0813">Transport</keyword>
<keyword evidence="9 10" id="KW-0472">Membrane</keyword>
<keyword evidence="4 10" id="KW-0812">Transmembrane</keyword>
<dbReference type="AlphaFoldDB" id="A0A8S2Q8I5"/>
<evidence type="ECO:0000256" key="5">
    <source>
        <dbReference type="ARBA" id="ARBA00022801"/>
    </source>
</evidence>
<dbReference type="PANTHER" id="PTHR15495:SF7">
    <property type="entry name" value="GPI INOSITOL-DEACYLASE"/>
    <property type="match status" value="1"/>
</dbReference>
<dbReference type="GO" id="GO:0015031">
    <property type="term" value="P:protein transport"/>
    <property type="evidence" value="ECO:0007669"/>
    <property type="project" value="UniProtKB-KW"/>
</dbReference>
<name>A0A8S2Q8I5_9BILA</name>
<evidence type="ECO:0000256" key="3">
    <source>
        <dbReference type="ARBA" id="ARBA00022448"/>
    </source>
</evidence>
<dbReference type="GO" id="GO:0005789">
    <property type="term" value="C:endoplasmic reticulum membrane"/>
    <property type="evidence" value="ECO:0007669"/>
    <property type="project" value="UniProtKB-SubCell"/>
</dbReference>
<dbReference type="Pfam" id="PF24660">
    <property type="entry name" value="PGAP1_3rd"/>
    <property type="match status" value="1"/>
</dbReference>
<comment type="caution">
    <text evidence="13">The sequence shown here is derived from an EMBL/GenBank/DDBJ whole genome shotgun (WGS) entry which is preliminary data.</text>
</comment>
<dbReference type="EMBL" id="CAJNOK010018864">
    <property type="protein sequence ID" value="CAF1289706.1"/>
    <property type="molecule type" value="Genomic_DNA"/>
</dbReference>
<feature type="transmembrane region" description="Helical" evidence="10">
    <location>
        <begin position="12"/>
        <end position="30"/>
    </location>
</feature>
<evidence type="ECO:0000256" key="9">
    <source>
        <dbReference type="ARBA" id="ARBA00023136"/>
    </source>
</evidence>
<dbReference type="GO" id="GO:0006505">
    <property type="term" value="P:GPI anchor metabolic process"/>
    <property type="evidence" value="ECO:0007669"/>
    <property type="project" value="TreeGrafter"/>
</dbReference>
<keyword evidence="8 10" id="KW-1133">Transmembrane helix</keyword>
<dbReference type="SUPFAM" id="SSF53474">
    <property type="entry name" value="alpha/beta-Hydrolases"/>
    <property type="match status" value="1"/>
</dbReference>
<evidence type="ECO:0000256" key="10">
    <source>
        <dbReference type="RuleBase" id="RU365011"/>
    </source>
</evidence>
<feature type="domain" description="GPI inositol-deacylase PGAP1-like alpha/beta" evidence="11">
    <location>
        <begin position="83"/>
        <end position="305"/>
    </location>
</feature>
<keyword evidence="5 10" id="KW-0378">Hydrolase</keyword>
<dbReference type="PANTHER" id="PTHR15495">
    <property type="entry name" value="NEGATIVE REGULATOR OF VESICLE FORMATION-RELATED"/>
    <property type="match status" value="1"/>
</dbReference>
<evidence type="ECO:0000313" key="13">
    <source>
        <dbReference type="EMBL" id="CAF4094487.1"/>
    </source>
</evidence>